<sequence>MPPPAVTVLLSPSMPRLCLDRFSLVDDAAWSDCSSSSMPRQVFDFQESYGGVVKELGDCWSRAGELIAQISKLVERWLVYIEDRDNKAKAILEGLTMAVELGCFSLCVEYDTLGVMDLCNETSFTCADVDNIVFDILSMNSKCINVKSVHGVHELEGRL</sequence>
<reference evidence="2" key="1">
    <citation type="journal article" date="2019" name="Gigascience">
        <title>De novo genome assembly of the endangered Acer yangbiense, a plant species with extremely small populations endemic to Yunnan Province, China.</title>
        <authorList>
            <person name="Yang J."/>
            <person name="Wariss H.M."/>
            <person name="Tao L."/>
            <person name="Zhang R."/>
            <person name="Yun Q."/>
            <person name="Hollingsworth P."/>
            <person name="Dao Z."/>
            <person name="Luo G."/>
            <person name="Guo H."/>
            <person name="Ma Y."/>
            <person name="Sun W."/>
        </authorList>
    </citation>
    <scope>NUCLEOTIDE SEQUENCE [LARGE SCALE GENOMIC DNA]</scope>
    <source>
        <strain evidence="2">cv. Malutang</strain>
    </source>
</reference>
<keyword evidence="2" id="KW-1185">Reference proteome</keyword>
<accession>A0A5C7IJW5</accession>
<dbReference type="EMBL" id="VAHF01000002">
    <property type="protein sequence ID" value="TXG68942.1"/>
    <property type="molecule type" value="Genomic_DNA"/>
</dbReference>
<gene>
    <name evidence="1" type="ORF">EZV62_003877</name>
</gene>
<evidence type="ECO:0000313" key="1">
    <source>
        <dbReference type="EMBL" id="TXG68942.1"/>
    </source>
</evidence>
<name>A0A5C7IJW5_9ROSI</name>
<dbReference type="Proteomes" id="UP000323000">
    <property type="component" value="Chromosome 2"/>
</dbReference>
<organism evidence="1 2">
    <name type="scientific">Acer yangbiense</name>
    <dbReference type="NCBI Taxonomy" id="1000413"/>
    <lineage>
        <taxon>Eukaryota</taxon>
        <taxon>Viridiplantae</taxon>
        <taxon>Streptophyta</taxon>
        <taxon>Embryophyta</taxon>
        <taxon>Tracheophyta</taxon>
        <taxon>Spermatophyta</taxon>
        <taxon>Magnoliopsida</taxon>
        <taxon>eudicotyledons</taxon>
        <taxon>Gunneridae</taxon>
        <taxon>Pentapetalae</taxon>
        <taxon>rosids</taxon>
        <taxon>malvids</taxon>
        <taxon>Sapindales</taxon>
        <taxon>Sapindaceae</taxon>
        <taxon>Hippocastanoideae</taxon>
        <taxon>Acereae</taxon>
        <taxon>Acer</taxon>
    </lineage>
</organism>
<proteinExistence type="predicted"/>
<dbReference type="OrthoDB" id="10539812at2759"/>
<protein>
    <submittedName>
        <fullName evidence="1">Uncharacterized protein</fullName>
    </submittedName>
</protein>
<dbReference type="AlphaFoldDB" id="A0A5C7IJW5"/>
<comment type="caution">
    <text evidence="1">The sequence shown here is derived from an EMBL/GenBank/DDBJ whole genome shotgun (WGS) entry which is preliminary data.</text>
</comment>
<evidence type="ECO:0000313" key="2">
    <source>
        <dbReference type="Proteomes" id="UP000323000"/>
    </source>
</evidence>